<gene>
    <name evidence="2" type="primary">ABSGL_14637.1 scaffold 14663</name>
</gene>
<evidence type="ECO:0000313" key="2">
    <source>
        <dbReference type="EMBL" id="SAM08971.1"/>
    </source>
</evidence>
<name>A0A163MUZ9_ABSGL</name>
<feature type="region of interest" description="Disordered" evidence="1">
    <location>
        <begin position="106"/>
        <end position="155"/>
    </location>
</feature>
<feature type="region of interest" description="Disordered" evidence="1">
    <location>
        <begin position="221"/>
        <end position="241"/>
    </location>
</feature>
<protein>
    <submittedName>
        <fullName evidence="2">Uncharacterized protein</fullName>
    </submittedName>
</protein>
<sequence length="427" mass="47426">MLQHYSTTLPTLSNRLQVTNENDPVYSTYGQAMVGSNNGIQPLRRPTIHVPPPLSSVLCSNNQNFSLFSGGDDLSMPLSNEKHMNQYGVEHSTPQTISAAELKALTTSPCQSKDTPPPLTPRGRNRPSKTKIKTKTKISNKRQMDTDDDNDTSSLMDLSRRLRTNLSLAKQRMMTGLKQSTEPNDIAMYTRLENITLEDSSPSSPPPPRRVTSTIISKTVGNGRNLFPHHSHYSTRHHNDKYRVHKKKPYNNCLSSYMELQSNPNGYVSVVLRKSSTSSSEEAYATLTRSFSFTMRDSDSDSDSDSDEDTTMNEATAPSVSAPPPPQPSSSLPQPTDSFLSDWMTIMTMDQSNKNNTNDNVLSSTWMQQAALSLEPQPQDQGQAFYHFDDSTLDENNIDSWLQSGGIGCSPMVVATDQELADLLDFD</sequence>
<feature type="compositionally biased region" description="Basic residues" evidence="1">
    <location>
        <begin position="123"/>
        <end position="140"/>
    </location>
</feature>
<feature type="region of interest" description="Disordered" evidence="1">
    <location>
        <begin position="294"/>
        <end position="337"/>
    </location>
</feature>
<dbReference type="Proteomes" id="UP000078561">
    <property type="component" value="Unassembled WGS sequence"/>
</dbReference>
<evidence type="ECO:0000256" key="1">
    <source>
        <dbReference type="SAM" id="MobiDB-lite"/>
    </source>
</evidence>
<keyword evidence="3" id="KW-1185">Reference proteome</keyword>
<dbReference type="EMBL" id="LT554937">
    <property type="protein sequence ID" value="SAM08971.1"/>
    <property type="molecule type" value="Genomic_DNA"/>
</dbReference>
<organism evidence="2">
    <name type="scientific">Absidia glauca</name>
    <name type="common">Pin mould</name>
    <dbReference type="NCBI Taxonomy" id="4829"/>
    <lineage>
        <taxon>Eukaryota</taxon>
        <taxon>Fungi</taxon>
        <taxon>Fungi incertae sedis</taxon>
        <taxon>Mucoromycota</taxon>
        <taxon>Mucoromycotina</taxon>
        <taxon>Mucoromycetes</taxon>
        <taxon>Mucorales</taxon>
        <taxon>Cunninghamellaceae</taxon>
        <taxon>Absidia</taxon>
    </lineage>
</organism>
<dbReference type="InParanoid" id="A0A163MUZ9"/>
<feature type="compositionally biased region" description="Acidic residues" evidence="1">
    <location>
        <begin position="300"/>
        <end position="311"/>
    </location>
</feature>
<reference evidence="2" key="1">
    <citation type="submission" date="2016-04" db="EMBL/GenBank/DDBJ databases">
        <authorList>
            <person name="Evans L.H."/>
            <person name="Alamgir A."/>
            <person name="Owens N."/>
            <person name="Weber N.D."/>
            <person name="Virtaneva K."/>
            <person name="Barbian K."/>
            <person name="Babar A."/>
            <person name="Rosenke K."/>
        </authorList>
    </citation>
    <scope>NUCLEOTIDE SEQUENCE [LARGE SCALE GENOMIC DNA]</scope>
    <source>
        <strain evidence="2">CBS 101.48</strain>
    </source>
</reference>
<accession>A0A163MUZ9</accession>
<dbReference type="AlphaFoldDB" id="A0A163MUZ9"/>
<evidence type="ECO:0000313" key="3">
    <source>
        <dbReference type="Proteomes" id="UP000078561"/>
    </source>
</evidence>
<feature type="compositionally biased region" description="Basic residues" evidence="1">
    <location>
        <begin position="227"/>
        <end position="241"/>
    </location>
</feature>
<dbReference type="OrthoDB" id="2290632at2759"/>
<proteinExistence type="predicted"/>